<dbReference type="SUPFAM" id="SSF51338">
    <property type="entry name" value="Composite domain of metallo-dependent hydrolases"/>
    <property type="match status" value="1"/>
</dbReference>
<dbReference type="Proteomes" id="UP001612915">
    <property type="component" value="Unassembled WGS sequence"/>
</dbReference>
<comment type="caution">
    <text evidence="2">The sequence shown here is derived from an EMBL/GenBank/DDBJ whole genome shotgun (WGS) entry which is preliminary data.</text>
</comment>
<evidence type="ECO:0000313" key="3">
    <source>
        <dbReference type="Proteomes" id="UP001612915"/>
    </source>
</evidence>
<evidence type="ECO:0008006" key="4">
    <source>
        <dbReference type="Google" id="ProtNLM"/>
    </source>
</evidence>
<protein>
    <recommendedName>
        <fullName evidence="4">Amidohydrolase</fullName>
    </recommendedName>
</protein>
<dbReference type="PANTHER" id="PTHR43794">
    <property type="entry name" value="AMINOHYDROLASE SSNA-RELATED"/>
    <property type="match status" value="1"/>
</dbReference>
<keyword evidence="1" id="KW-0378">Hydrolase</keyword>
<accession>A0ABW8AGQ9</accession>
<dbReference type="InterPro" id="IPR050287">
    <property type="entry name" value="MTA/SAH_deaminase"/>
</dbReference>
<sequence length="530" mass="57106">MLVIRCDVVTFDDTHRVVEGGAILVGDDGRVVDVLAAGAPVPAAFADARVVTYDGYAYPGLVDLHNHIPYNTIGLWTLARQKTPWVDHNAWTRPREYSEQITAPQVFLGWAAGPELLTYVETKALIAGTTTLQGNGKARPPLGLLCRNLDTETFGSADRFRVATIPPFRPADLDSVRRQMTDDGIGYILHLAEGLRGEAMSAEWDMAFDNGVVQDTFVGIHGLGLARAELKALQKVGATLVWSPFSNMWLYGATADIVTARALGLRICLGSDWAPSGTRNVLGELKVASLWNSAPQKWFDPARKAPKPPAGGVFTDRDLCDLVTRNPGDAIAQVYGGPEIGRLQQGYLADLVLIARRDDDPYKNLVAATEPDVELVLVDGEPRCGTASLMKAAGAKNAHVVTYRSRGTKHSRSVVLRNPARPAATFTWSHVTGRLEEVRDDPAAADQQLAAALAAADAGRADRVFVVEGDMPFGTSDRAQELAAGGAAVKPKPVPIPPIDPLVHDAAWFDAVDANSYHRGLLSPLRAFYP</sequence>
<reference evidence="2 3" key="1">
    <citation type="submission" date="2024-10" db="EMBL/GenBank/DDBJ databases">
        <title>The Natural Products Discovery Center: Release of the First 8490 Sequenced Strains for Exploring Actinobacteria Biosynthetic Diversity.</title>
        <authorList>
            <person name="Kalkreuter E."/>
            <person name="Kautsar S.A."/>
            <person name="Yang D."/>
            <person name="Bader C.D."/>
            <person name="Teijaro C.N."/>
            <person name="Fluegel L."/>
            <person name="Davis C.M."/>
            <person name="Simpson J.R."/>
            <person name="Lauterbach L."/>
            <person name="Steele A.D."/>
            <person name="Gui C."/>
            <person name="Meng S."/>
            <person name="Li G."/>
            <person name="Viehrig K."/>
            <person name="Ye F."/>
            <person name="Su P."/>
            <person name="Kiefer A.F."/>
            <person name="Nichols A."/>
            <person name="Cepeda A.J."/>
            <person name="Yan W."/>
            <person name="Fan B."/>
            <person name="Jiang Y."/>
            <person name="Adhikari A."/>
            <person name="Zheng C.-J."/>
            <person name="Schuster L."/>
            <person name="Cowan T.M."/>
            <person name="Smanski M.J."/>
            <person name="Chevrette M.G."/>
            <person name="De Carvalho L.P.S."/>
            <person name="Shen B."/>
        </authorList>
    </citation>
    <scope>NUCLEOTIDE SEQUENCE [LARGE SCALE GENOMIC DNA]</scope>
    <source>
        <strain evidence="2 3">NPDC049639</strain>
    </source>
</reference>
<evidence type="ECO:0000256" key="1">
    <source>
        <dbReference type="ARBA" id="ARBA00022801"/>
    </source>
</evidence>
<proteinExistence type="predicted"/>
<dbReference type="InterPro" id="IPR011059">
    <property type="entry name" value="Metal-dep_hydrolase_composite"/>
</dbReference>
<dbReference type="SUPFAM" id="SSF51556">
    <property type="entry name" value="Metallo-dependent hydrolases"/>
    <property type="match status" value="1"/>
</dbReference>
<evidence type="ECO:0000313" key="2">
    <source>
        <dbReference type="EMBL" id="MFI7585534.1"/>
    </source>
</evidence>
<dbReference type="Gene3D" id="3.20.20.140">
    <property type="entry name" value="Metal-dependent hydrolases"/>
    <property type="match status" value="2"/>
</dbReference>
<dbReference type="PANTHER" id="PTHR43794:SF11">
    <property type="entry name" value="AMIDOHYDROLASE-RELATED DOMAIN-CONTAINING PROTEIN"/>
    <property type="match status" value="1"/>
</dbReference>
<dbReference type="InterPro" id="IPR032466">
    <property type="entry name" value="Metal_Hydrolase"/>
</dbReference>
<organism evidence="2 3">
    <name type="scientific">Spongisporangium articulatum</name>
    <dbReference type="NCBI Taxonomy" id="3362603"/>
    <lineage>
        <taxon>Bacteria</taxon>
        <taxon>Bacillati</taxon>
        <taxon>Actinomycetota</taxon>
        <taxon>Actinomycetes</taxon>
        <taxon>Kineosporiales</taxon>
        <taxon>Kineosporiaceae</taxon>
        <taxon>Spongisporangium</taxon>
    </lineage>
</organism>
<dbReference type="RefSeq" id="WP_398273573.1">
    <property type="nucleotide sequence ID" value="NZ_JBITLV010000001.1"/>
</dbReference>
<name>A0ABW8AGQ9_9ACTN</name>
<gene>
    <name evidence="2" type="ORF">ACIB24_00500</name>
</gene>
<dbReference type="Gene3D" id="2.30.40.10">
    <property type="entry name" value="Urease, subunit C, domain 1"/>
    <property type="match status" value="2"/>
</dbReference>
<dbReference type="EMBL" id="JBITLV010000001">
    <property type="protein sequence ID" value="MFI7585534.1"/>
    <property type="molecule type" value="Genomic_DNA"/>
</dbReference>
<keyword evidence="3" id="KW-1185">Reference proteome</keyword>